<proteinExistence type="predicted"/>
<evidence type="ECO:0000313" key="2">
    <source>
        <dbReference type="EMBL" id="MBB4710237.1"/>
    </source>
</evidence>
<evidence type="ECO:0008006" key="4">
    <source>
        <dbReference type="Google" id="ProtNLM"/>
    </source>
</evidence>
<evidence type="ECO:0000313" key="3">
    <source>
        <dbReference type="Proteomes" id="UP000565089"/>
    </source>
</evidence>
<dbReference type="Proteomes" id="UP000565089">
    <property type="component" value="Unassembled WGS sequence"/>
</dbReference>
<accession>A0A7W7GCP0</accession>
<reference evidence="2 3" key="1">
    <citation type="submission" date="2020-08" db="EMBL/GenBank/DDBJ databases">
        <title>Sequencing the genomes of 1000 actinobacteria strains.</title>
        <authorList>
            <person name="Klenk H.-P."/>
        </authorList>
    </citation>
    <scope>NUCLEOTIDE SEQUENCE [LARGE SCALE GENOMIC DNA]</scope>
    <source>
        <strain evidence="2 3">DSM 40483</strain>
    </source>
</reference>
<feature type="chain" id="PRO_5039518225" description="Secreted protein" evidence="1">
    <location>
        <begin position="29"/>
        <end position="96"/>
    </location>
</feature>
<protein>
    <recommendedName>
        <fullName evidence="4">Secreted protein</fullName>
    </recommendedName>
</protein>
<dbReference type="InterPro" id="IPR006311">
    <property type="entry name" value="TAT_signal"/>
</dbReference>
<dbReference type="RefSeq" id="WP_184906825.1">
    <property type="nucleotide sequence ID" value="NZ_JACHMS010000001.1"/>
</dbReference>
<gene>
    <name evidence="2" type="ORF">BJ965_000119</name>
</gene>
<keyword evidence="3" id="KW-1185">Reference proteome</keyword>
<feature type="signal peptide" evidence="1">
    <location>
        <begin position="1"/>
        <end position="28"/>
    </location>
</feature>
<organism evidence="2 3">
    <name type="scientific">Streptomyces luteogriseus</name>
    <dbReference type="NCBI Taxonomy" id="68233"/>
    <lineage>
        <taxon>Bacteria</taxon>
        <taxon>Bacillati</taxon>
        <taxon>Actinomycetota</taxon>
        <taxon>Actinomycetes</taxon>
        <taxon>Kitasatosporales</taxon>
        <taxon>Streptomycetaceae</taxon>
        <taxon>Streptomyces</taxon>
    </lineage>
</organism>
<dbReference type="PROSITE" id="PS51318">
    <property type="entry name" value="TAT"/>
    <property type="match status" value="1"/>
</dbReference>
<dbReference type="EMBL" id="JACHMS010000001">
    <property type="protein sequence ID" value="MBB4710237.1"/>
    <property type="molecule type" value="Genomic_DNA"/>
</dbReference>
<dbReference type="GeneID" id="95792201"/>
<name>A0A7W7GCP0_9ACTN</name>
<dbReference type="AlphaFoldDB" id="A0A7W7GCP0"/>
<comment type="caution">
    <text evidence="2">The sequence shown here is derived from an EMBL/GenBank/DDBJ whole genome shotgun (WGS) entry which is preliminary data.</text>
</comment>
<keyword evidence="1" id="KW-0732">Signal</keyword>
<sequence length="96" mass="10234">MRKQTGTSRRTWVGVWMVLCAVGVAATAGLNAASAPDPHPEEPVSAECAEYIADVETQLAKARREGTDDGVLAFSRSRAGAEDCSDELLEHFGADR</sequence>
<evidence type="ECO:0000256" key="1">
    <source>
        <dbReference type="SAM" id="SignalP"/>
    </source>
</evidence>